<accession>A0A0V1DRG2</accession>
<gene>
    <name evidence="2" type="ORF">T4A_7487</name>
</gene>
<protein>
    <submittedName>
        <fullName evidence="2">Uncharacterized protein</fullName>
    </submittedName>
</protein>
<reference evidence="2 3" key="1">
    <citation type="submission" date="2015-01" db="EMBL/GenBank/DDBJ databases">
        <title>Evolution of Trichinella species and genotypes.</title>
        <authorList>
            <person name="Korhonen P.K."/>
            <person name="Edoardo P."/>
            <person name="Giuseppe L.R."/>
            <person name="Gasser R.B."/>
        </authorList>
    </citation>
    <scope>NUCLEOTIDE SEQUENCE [LARGE SCALE GENOMIC DNA]</scope>
    <source>
        <strain evidence="2">ISS13</strain>
    </source>
</reference>
<organism evidence="2 3">
    <name type="scientific">Trichinella pseudospiralis</name>
    <name type="common">Parasitic roundworm</name>
    <dbReference type="NCBI Taxonomy" id="6337"/>
    <lineage>
        <taxon>Eukaryota</taxon>
        <taxon>Metazoa</taxon>
        <taxon>Ecdysozoa</taxon>
        <taxon>Nematoda</taxon>
        <taxon>Enoplea</taxon>
        <taxon>Dorylaimia</taxon>
        <taxon>Trichinellida</taxon>
        <taxon>Trichinellidae</taxon>
        <taxon>Trichinella</taxon>
    </lineage>
</organism>
<keyword evidence="1" id="KW-1133">Transmembrane helix</keyword>
<dbReference type="AlphaFoldDB" id="A0A0V1DRG2"/>
<sequence>MSIFEKKAFSGKFPNFLNYRLACFAKNGEKRGKESSYWGINLLLVIAYHYTLKSSGEPTLFPLNLRLFTSACEIFLSFCGIEVYYFVRYLK</sequence>
<dbReference type="Proteomes" id="UP000054632">
    <property type="component" value="Unassembled WGS sequence"/>
</dbReference>
<evidence type="ECO:0000313" key="3">
    <source>
        <dbReference type="Proteomes" id="UP000054632"/>
    </source>
</evidence>
<proteinExistence type="predicted"/>
<feature type="transmembrane region" description="Helical" evidence="1">
    <location>
        <begin position="35"/>
        <end position="52"/>
    </location>
</feature>
<evidence type="ECO:0000313" key="2">
    <source>
        <dbReference type="EMBL" id="KRY64001.1"/>
    </source>
</evidence>
<keyword evidence="1" id="KW-0472">Membrane</keyword>
<comment type="caution">
    <text evidence="2">The sequence shown here is derived from an EMBL/GenBank/DDBJ whole genome shotgun (WGS) entry which is preliminary data.</text>
</comment>
<dbReference type="EMBL" id="JYDR01000719">
    <property type="protein sequence ID" value="KRY64001.1"/>
    <property type="molecule type" value="Genomic_DNA"/>
</dbReference>
<keyword evidence="1" id="KW-0812">Transmembrane</keyword>
<name>A0A0V1DRG2_TRIPS</name>
<evidence type="ECO:0000256" key="1">
    <source>
        <dbReference type="SAM" id="Phobius"/>
    </source>
</evidence>
<feature type="transmembrane region" description="Helical" evidence="1">
    <location>
        <begin position="67"/>
        <end position="87"/>
    </location>
</feature>